<sequence>MWQIEVLLCLSQGICQPHWTTSQRRPSNRSTTASPAVNNSEYEWLSVSQKDTFVPSIGMAWTPPNLSRPSYASTTESIGADSTGWLEWLNDDEEDTKSSQMLQGESCAAGDGKKDCFNKDSNLGSIPVGTVLDLPKLRLFEGENSEKDLGSLPIPERMDLGWVPPKLSRHMLNLYGGQVIKTVIGAFRALRPAYGSTAESLCADAMREFGQYNPCEKDNFLASERALLGLCEDRAALERRFDAEVDEDAAAMHICQPIGWGSLQMMAQTVSKFLTLCQAETNPDGNEFQTLAASTTHSSVEQLKLDGSQKCRGKDLGPRRRVPGGMVLGSHDSG</sequence>
<evidence type="ECO:0000313" key="4">
    <source>
        <dbReference type="Proteomes" id="UP001152797"/>
    </source>
</evidence>
<dbReference type="AlphaFoldDB" id="A0A9P1DJ20"/>
<reference evidence="3" key="2">
    <citation type="submission" date="2024-04" db="EMBL/GenBank/DDBJ databases">
        <authorList>
            <person name="Chen Y."/>
            <person name="Shah S."/>
            <person name="Dougan E. K."/>
            <person name="Thang M."/>
            <person name="Chan C."/>
        </authorList>
    </citation>
    <scope>NUCLEOTIDE SEQUENCE [LARGE SCALE GENOMIC DNA]</scope>
</reference>
<comment type="caution">
    <text evidence="2">The sequence shown here is derived from an EMBL/GenBank/DDBJ whole genome shotgun (WGS) entry which is preliminary data.</text>
</comment>
<evidence type="ECO:0000313" key="3">
    <source>
        <dbReference type="EMBL" id="CAL1164438.1"/>
    </source>
</evidence>
<feature type="region of interest" description="Disordered" evidence="1">
    <location>
        <begin position="309"/>
        <end position="334"/>
    </location>
</feature>
<evidence type="ECO:0000313" key="2">
    <source>
        <dbReference type="EMBL" id="CAI4011063.1"/>
    </source>
</evidence>
<organism evidence="2">
    <name type="scientific">Cladocopium goreaui</name>
    <dbReference type="NCBI Taxonomy" id="2562237"/>
    <lineage>
        <taxon>Eukaryota</taxon>
        <taxon>Sar</taxon>
        <taxon>Alveolata</taxon>
        <taxon>Dinophyceae</taxon>
        <taxon>Suessiales</taxon>
        <taxon>Symbiodiniaceae</taxon>
        <taxon>Cladocopium</taxon>
    </lineage>
</organism>
<protein>
    <submittedName>
        <fullName evidence="2">Uncharacterized protein</fullName>
    </submittedName>
</protein>
<dbReference type="EMBL" id="CAMXCT010005001">
    <property type="protein sequence ID" value="CAI4011063.1"/>
    <property type="molecule type" value="Genomic_DNA"/>
</dbReference>
<keyword evidence="4" id="KW-1185">Reference proteome</keyword>
<feature type="compositionally biased region" description="Basic and acidic residues" evidence="1">
    <location>
        <begin position="309"/>
        <end position="318"/>
    </location>
</feature>
<name>A0A9P1DJ20_9DINO</name>
<evidence type="ECO:0000256" key="1">
    <source>
        <dbReference type="SAM" id="MobiDB-lite"/>
    </source>
</evidence>
<gene>
    <name evidence="2" type="ORF">C1SCF055_LOCUS36263</name>
</gene>
<reference evidence="2" key="1">
    <citation type="submission" date="2022-10" db="EMBL/GenBank/DDBJ databases">
        <authorList>
            <person name="Chen Y."/>
            <person name="Dougan E. K."/>
            <person name="Chan C."/>
            <person name="Rhodes N."/>
            <person name="Thang M."/>
        </authorList>
    </citation>
    <scope>NUCLEOTIDE SEQUENCE</scope>
</reference>
<accession>A0A9P1DJ20</accession>
<proteinExistence type="predicted"/>
<dbReference type="EMBL" id="CAMXCT030005001">
    <property type="protein sequence ID" value="CAL4798375.1"/>
    <property type="molecule type" value="Genomic_DNA"/>
</dbReference>
<dbReference type="EMBL" id="CAMXCT020005001">
    <property type="protein sequence ID" value="CAL1164438.1"/>
    <property type="molecule type" value="Genomic_DNA"/>
</dbReference>
<dbReference type="Proteomes" id="UP001152797">
    <property type="component" value="Unassembled WGS sequence"/>
</dbReference>